<dbReference type="GO" id="GO:0070126">
    <property type="term" value="P:mitochondrial translational termination"/>
    <property type="evidence" value="ECO:0007669"/>
    <property type="project" value="TreeGrafter"/>
</dbReference>
<feature type="domain" description="Prokaryotic-type class I peptide chain release factors" evidence="1">
    <location>
        <begin position="74"/>
        <end position="156"/>
    </location>
</feature>
<dbReference type="GO" id="GO:0005762">
    <property type="term" value="C:mitochondrial large ribosomal subunit"/>
    <property type="evidence" value="ECO:0007669"/>
    <property type="project" value="TreeGrafter"/>
</dbReference>
<dbReference type="GO" id="GO:0004045">
    <property type="term" value="F:peptidyl-tRNA hydrolase activity"/>
    <property type="evidence" value="ECO:0007669"/>
    <property type="project" value="TreeGrafter"/>
</dbReference>
<protein>
    <recommendedName>
        <fullName evidence="1">Prokaryotic-type class I peptide chain release factors domain-containing protein</fullName>
    </recommendedName>
</protein>
<evidence type="ECO:0000313" key="2">
    <source>
        <dbReference type="EMBL" id="QDS77856.1"/>
    </source>
</evidence>
<dbReference type="Proteomes" id="UP000316270">
    <property type="component" value="Chromosome 19"/>
</dbReference>
<keyword evidence="3" id="KW-1185">Reference proteome</keyword>
<dbReference type="InterPro" id="IPR052104">
    <property type="entry name" value="Mito_Release_Factor_mL62"/>
</dbReference>
<accession>A0A517LQI1</accession>
<dbReference type="GO" id="GO:0016150">
    <property type="term" value="F:translation release factor activity, codon nonspecific"/>
    <property type="evidence" value="ECO:0007669"/>
    <property type="project" value="TreeGrafter"/>
</dbReference>
<proteinExistence type="predicted"/>
<organism evidence="2 3">
    <name type="scientific">Venturia effusa</name>
    <dbReference type="NCBI Taxonomy" id="50376"/>
    <lineage>
        <taxon>Eukaryota</taxon>
        <taxon>Fungi</taxon>
        <taxon>Dikarya</taxon>
        <taxon>Ascomycota</taxon>
        <taxon>Pezizomycotina</taxon>
        <taxon>Dothideomycetes</taxon>
        <taxon>Pleosporomycetidae</taxon>
        <taxon>Venturiales</taxon>
        <taxon>Venturiaceae</taxon>
        <taxon>Venturia</taxon>
    </lineage>
</organism>
<sequence>MSHCLIRLISAPSTTARPRPSHFSVLSFSQFSTSIRRSTTSPQSDAPNEDDVQKCRLWLSQHDPKTFPRSIGTLSYSRSSGPGGQNVNKVSSKATLRVPANDLLKDLPILMHEPLRASRYYAKASNNLVIQADDSRKQADNAERCWERFHQLLKETAGKAVPGITSDYQKSKVKSL</sequence>
<reference evidence="2 3" key="1">
    <citation type="submission" date="2019-07" db="EMBL/GenBank/DDBJ databases">
        <title>Finished genome of Venturia effusa.</title>
        <authorList>
            <person name="Young C.A."/>
            <person name="Cox M.P."/>
            <person name="Ganley A.R.D."/>
            <person name="David W.J."/>
        </authorList>
    </citation>
    <scope>NUCLEOTIDE SEQUENCE [LARGE SCALE GENOMIC DNA]</scope>
    <source>
        <strain evidence="3">albino</strain>
    </source>
</reference>
<dbReference type="Gene3D" id="3.30.160.20">
    <property type="match status" value="1"/>
</dbReference>
<dbReference type="Pfam" id="PF00472">
    <property type="entry name" value="RF-1"/>
    <property type="match status" value="1"/>
</dbReference>
<evidence type="ECO:0000259" key="1">
    <source>
        <dbReference type="Pfam" id="PF00472"/>
    </source>
</evidence>
<gene>
    <name evidence="2" type="ORF">FKW77_000143</name>
</gene>
<dbReference type="InterPro" id="IPR000352">
    <property type="entry name" value="Pep_chain_release_fac_I"/>
</dbReference>
<evidence type="ECO:0000313" key="3">
    <source>
        <dbReference type="Proteomes" id="UP000316270"/>
    </source>
</evidence>
<dbReference type="AlphaFoldDB" id="A0A517LQI1"/>
<dbReference type="PANTHER" id="PTHR11075">
    <property type="entry name" value="PEPTIDE CHAIN RELEASE FACTOR"/>
    <property type="match status" value="1"/>
</dbReference>
<dbReference type="STRING" id="50376.A0A517LQI1"/>
<name>A0A517LQI1_9PEZI</name>
<dbReference type="OrthoDB" id="270639at2759"/>
<dbReference type="PANTHER" id="PTHR11075:SF54">
    <property type="entry name" value="LARGE RIBOSOMAL SUBUNIT PROTEIN ML62"/>
    <property type="match status" value="1"/>
</dbReference>
<dbReference type="EMBL" id="CP042203">
    <property type="protein sequence ID" value="QDS77856.1"/>
    <property type="molecule type" value="Genomic_DNA"/>
</dbReference>
<dbReference type="SUPFAM" id="SSF110916">
    <property type="entry name" value="Peptidyl-tRNA hydrolase domain-like"/>
    <property type="match status" value="1"/>
</dbReference>